<feature type="region of interest" description="Disordered" evidence="1">
    <location>
        <begin position="1"/>
        <end position="51"/>
    </location>
</feature>
<protein>
    <submittedName>
        <fullName evidence="2">Uncharacterized protein</fullName>
    </submittedName>
</protein>
<feature type="compositionally biased region" description="Low complexity" evidence="1">
    <location>
        <begin position="73"/>
        <end position="109"/>
    </location>
</feature>
<evidence type="ECO:0000313" key="2">
    <source>
        <dbReference type="EMBL" id="KAF2684950.1"/>
    </source>
</evidence>
<dbReference type="AlphaFoldDB" id="A0A6G1J405"/>
<evidence type="ECO:0000313" key="3">
    <source>
        <dbReference type="Proteomes" id="UP000799291"/>
    </source>
</evidence>
<organism evidence="2 3">
    <name type="scientific">Lentithecium fluviatile CBS 122367</name>
    <dbReference type="NCBI Taxonomy" id="1168545"/>
    <lineage>
        <taxon>Eukaryota</taxon>
        <taxon>Fungi</taxon>
        <taxon>Dikarya</taxon>
        <taxon>Ascomycota</taxon>
        <taxon>Pezizomycotina</taxon>
        <taxon>Dothideomycetes</taxon>
        <taxon>Pleosporomycetidae</taxon>
        <taxon>Pleosporales</taxon>
        <taxon>Massarineae</taxon>
        <taxon>Lentitheciaceae</taxon>
        <taxon>Lentithecium</taxon>
    </lineage>
</organism>
<evidence type="ECO:0000256" key="1">
    <source>
        <dbReference type="SAM" id="MobiDB-lite"/>
    </source>
</evidence>
<dbReference type="OrthoDB" id="3351042at2759"/>
<keyword evidence="3" id="KW-1185">Reference proteome</keyword>
<accession>A0A6G1J405</accession>
<sequence length="525" mass="58042">MQQQPFQMAPQQPQFVQSPQGPPMQQPMPGQQPLQYPPNMTPQQQQQVQQIIQSMPPEKVQMLQQQAQQMMVPQQTASPVQMMSPQSFQQPQPMMQQPQPMMQQQIPQQQQPPKPHYTTTAPSGLFGKKHSGSHGSQIGPQDEKQTGKVQRFFGDTLFGRVARSSVQTATSALKMPSSLSPWGDNNPVTLPNVRYRDAVLFTTFAFVGTPLVEGISDGVTGAFGADSFVSEIVNSGAGVILGSTVIKYGVFQIVEQAIDKGILEHMLPEEEKMLQTTNVKSLQVGIKHKLMGVDADVRFAGIYPSRDSQACEKGWFCPYLFASARTPSVPRANDFSICQFFGPFLNGDYQMAHKFLSESVHTLAMCEANPEVDIGTNRMVILFTGISPYRANMWSTSRRPGCGTIIFHLLDGCPALVIPVTSKAPICAWSPWTLSQMRTAQYALNPNNVAGTGGYSAEWQHEQVCEWLDTVISVPHLNPAVRDRYIEVLGRSVSLVINGALALEKCQPLLGKLDPERSGIVMFRY</sequence>
<proteinExistence type="predicted"/>
<gene>
    <name evidence="2" type="ORF">K458DRAFT_388649</name>
</gene>
<feature type="compositionally biased region" description="Low complexity" evidence="1">
    <location>
        <begin position="41"/>
        <end position="51"/>
    </location>
</feature>
<feature type="region of interest" description="Disordered" evidence="1">
    <location>
        <begin position="73"/>
        <end position="147"/>
    </location>
</feature>
<feature type="compositionally biased region" description="Low complexity" evidence="1">
    <location>
        <begin position="1"/>
        <end position="19"/>
    </location>
</feature>
<dbReference type="EMBL" id="MU005580">
    <property type="protein sequence ID" value="KAF2684950.1"/>
    <property type="molecule type" value="Genomic_DNA"/>
</dbReference>
<name>A0A6G1J405_9PLEO</name>
<reference evidence="2" key="1">
    <citation type="journal article" date="2020" name="Stud. Mycol.">
        <title>101 Dothideomycetes genomes: a test case for predicting lifestyles and emergence of pathogens.</title>
        <authorList>
            <person name="Haridas S."/>
            <person name="Albert R."/>
            <person name="Binder M."/>
            <person name="Bloem J."/>
            <person name="Labutti K."/>
            <person name="Salamov A."/>
            <person name="Andreopoulos B."/>
            <person name="Baker S."/>
            <person name="Barry K."/>
            <person name="Bills G."/>
            <person name="Bluhm B."/>
            <person name="Cannon C."/>
            <person name="Castanera R."/>
            <person name="Culley D."/>
            <person name="Daum C."/>
            <person name="Ezra D."/>
            <person name="Gonzalez J."/>
            <person name="Henrissat B."/>
            <person name="Kuo A."/>
            <person name="Liang C."/>
            <person name="Lipzen A."/>
            <person name="Lutzoni F."/>
            <person name="Magnuson J."/>
            <person name="Mondo S."/>
            <person name="Nolan M."/>
            <person name="Ohm R."/>
            <person name="Pangilinan J."/>
            <person name="Park H.-J."/>
            <person name="Ramirez L."/>
            <person name="Alfaro M."/>
            <person name="Sun H."/>
            <person name="Tritt A."/>
            <person name="Yoshinaga Y."/>
            <person name="Zwiers L.-H."/>
            <person name="Turgeon B."/>
            <person name="Goodwin S."/>
            <person name="Spatafora J."/>
            <person name="Crous P."/>
            <person name="Grigoriev I."/>
        </authorList>
    </citation>
    <scope>NUCLEOTIDE SEQUENCE</scope>
    <source>
        <strain evidence="2">CBS 122367</strain>
    </source>
</reference>
<dbReference type="Proteomes" id="UP000799291">
    <property type="component" value="Unassembled WGS sequence"/>
</dbReference>